<proteinExistence type="predicted"/>
<dbReference type="SMART" id="SM00360">
    <property type="entry name" value="RRM"/>
    <property type="match status" value="1"/>
</dbReference>
<evidence type="ECO:0000256" key="3">
    <source>
        <dbReference type="SAM" id="MobiDB-lite"/>
    </source>
</evidence>
<feature type="compositionally biased region" description="Basic and acidic residues" evidence="3">
    <location>
        <begin position="168"/>
        <end position="241"/>
    </location>
</feature>
<gene>
    <name evidence="5" type="ORF">SPRG_19104</name>
</gene>
<dbReference type="RefSeq" id="XP_012195299.1">
    <property type="nucleotide sequence ID" value="XM_012339909.1"/>
</dbReference>
<reference evidence="5 6" key="1">
    <citation type="journal article" date="2013" name="PLoS Genet.">
        <title>Distinctive expansion of potential virulence genes in the genome of the oomycete fish pathogen Saprolegnia parasitica.</title>
        <authorList>
            <person name="Jiang R.H."/>
            <person name="de Bruijn I."/>
            <person name="Haas B.J."/>
            <person name="Belmonte R."/>
            <person name="Lobach L."/>
            <person name="Christie J."/>
            <person name="van den Ackerveken G."/>
            <person name="Bottin A."/>
            <person name="Bulone V."/>
            <person name="Diaz-Moreno S.M."/>
            <person name="Dumas B."/>
            <person name="Fan L."/>
            <person name="Gaulin E."/>
            <person name="Govers F."/>
            <person name="Grenville-Briggs L.J."/>
            <person name="Horner N.R."/>
            <person name="Levin J.Z."/>
            <person name="Mammella M."/>
            <person name="Meijer H.J."/>
            <person name="Morris P."/>
            <person name="Nusbaum C."/>
            <person name="Oome S."/>
            <person name="Phillips A.J."/>
            <person name="van Rooyen D."/>
            <person name="Rzeszutek E."/>
            <person name="Saraiva M."/>
            <person name="Secombes C.J."/>
            <person name="Seidl M.F."/>
            <person name="Snel B."/>
            <person name="Stassen J.H."/>
            <person name="Sykes S."/>
            <person name="Tripathy S."/>
            <person name="van den Berg H."/>
            <person name="Vega-Arreguin J.C."/>
            <person name="Wawra S."/>
            <person name="Young S.K."/>
            <person name="Zeng Q."/>
            <person name="Dieguez-Uribeondo J."/>
            <person name="Russ C."/>
            <person name="Tyler B.M."/>
            <person name="van West P."/>
        </authorList>
    </citation>
    <scope>NUCLEOTIDE SEQUENCE [LARGE SCALE GENOMIC DNA]</scope>
    <source>
        <strain evidence="5 6">CBS 223.65</strain>
    </source>
</reference>
<feature type="region of interest" description="Disordered" evidence="3">
    <location>
        <begin position="154"/>
        <end position="364"/>
    </location>
</feature>
<dbReference type="InterPro" id="IPR035979">
    <property type="entry name" value="RBD_domain_sf"/>
</dbReference>
<feature type="compositionally biased region" description="Basic and acidic residues" evidence="3">
    <location>
        <begin position="342"/>
        <end position="354"/>
    </location>
</feature>
<dbReference type="EMBL" id="KK583191">
    <property type="protein sequence ID" value="KDO34287.1"/>
    <property type="molecule type" value="Genomic_DNA"/>
</dbReference>
<dbReference type="STRING" id="695850.A0A067D5L1"/>
<dbReference type="InterPro" id="IPR000504">
    <property type="entry name" value="RRM_dom"/>
</dbReference>
<dbReference type="InterPro" id="IPR012677">
    <property type="entry name" value="Nucleotide-bd_a/b_plait_sf"/>
</dbReference>
<dbReference type="GeneID" id="24140548"/>
<evidence type="ECO:0000313" key="6">
    <source>
        <dbReference type="Proteomes" id="UP000030745"/>
    </source>
</evidence>
<dbReference type="Proteomes" id="UP000030745">
    <property type="component" value="Unassembled WGS sequence"/>
</dbReference>
<dbReference type="VEuPathDB" id="FungiDB:SPRG_19104"/>
<feature type="region of interest" description="Disordered" evidence="3">
    <location>
        <begin position="1"/>
        <end position="80"/>
    </location>
</feature>
<protein>
    <recommendedName>
        <fullName evidence="4">RRM domain-containing protein</fullName>
    </recommendedName>
</protein>
<sequence length="385" mass="42525">MSNFASFGATSWADDEAEDHSAFQAAPARRTEHVIEEEERHHAEPEPRGGRYQEEERRPRRDSGEYQKREPQPIPEYGPFKCYVGNLPYQMNADDIAEFFQGLAVTDVHVVSDRETGRPKGFAYVTFDDRKSLEDALSANGEMIDNRPIRIDVASEKKGRDTSFGNRGGDRGFDRPTRDDRFGGDRYGGRDGGRDGGDRYGQRDGGDRYGQRDGGDRHGGRGGDRYARNDDRREEPKERPKLSLLPRTQSNEAKEASQRANIFGDAKPRDESKYLERKKAEADKPKVHDDRDSARGGRGGRGEPRAGGRGDKPAGRGDNKPAAPTRSDGDWVRGGAAAAVEAKAKPAKKTEAKKQPAKAAVFKPTAASTKVVNNFNVLGDDSDSD</sequence>
<dbReference type="OMA" id="WDSARGS"/>
<dbReference type="KEGG" id="spar:SPRG_19104"/>
<dbReference type="Gene3D" id="3.30.70.330">
    <property type="match status" value="1"/>
</dbReference>
<feature type="compositionally biased region" description="Basic and acidic residues" evidence="3">
    <location>
        <begin position="29"/>
        <end position="71"/>
    </location>
</feature>
<evidence type="ECO:0000259" key="4">
    <source>
        <dbReference type="PROSITE" id="PS50102"/>
    </source>
</evidence>
<dbReference type="OrthoDB" id="439808at2759"/>
<feature type="domain" description="RRM" evidence="4">
    <location>
        <begin position="80"/>
        <end position="156"/>
    </location>
</feature>
<feature type="compositionally biased region" description="Basic and acidic residues" evidence="3">
    <location>
        <begin position="266"/>
        <end position="319"/>
    </location>
</feature>
<dbReference type="SUPFAM" id="SSF54928">
    <property type="entry name" value="RNA-binding domain, RBD"/>
    <property type="match status" value="1"/>
</dbReference>
<dbReference type="Pfam" id="PF00076">
    <property type="entry name" value="RRM_1"/>
    <property type="match status" value="1"/>
</dbReference>
<dbReference type="PANTHER" id="PTHR23236">
    <property type="entry name" value="EUKARYOTIC TRANSLATION INITIATION FACTOR 4B/4H"/>
    <property type="match status" value="1"/>
</dbReference>
<keyword evidence="6" id="KW-1185">Reference proteome</keyword>
<organism evidence="5 6">
    <name type="scientific">Saprolegnia parasitica (strain CBS 223.65)</name>
    <dbReference type="NCBI Taxonomy" id="695850"/>
    <lineage>
        <taxon>Eukaryota</taxon>
        <taxon>Sar</taxon>
        <taxon>Stramenopiles</taxon>
        <taxon>Oomycota</taxon>
        <taxon>Saprolegniomycetes</taxon>
        <taxon>Saprolegniales</taxon>
        <taxon>Saprolegniaceae</taxon>
        <taxon>Saprolegnia</taxon>
    </lineage>
</organism>
<name>A0A067D5L1_SAPPC</name>
<dbReference type="PANTHER" id="PTHR23236:SF11">
    <property type="entry name" value="EUKARYOTIC TRANSLATION INITIATION FACTOR 4H"/>
    <property type="match status" value="1"/>
</dbReference>
<evidence type="ECO:0000256" key="2">
    <source>
        <dbReference type="PROSITE-ProRule" id="PRU00176"/>
    </source>
</evidence>
<evidence type="ECO:0000313" key="5">
    <source>
        <dbReference type="EMBL" id="KDO34287.1"/>
    </source>
</evidence>
<dbReference type="GO" id="GO:0003723">
    <property type="term" value="F:RNA binding"/>
    <property type="evidence" value="ECO:0007669"/>
    <property type="project" value="UniProtKB-UniRule"/>
</dbReference>
<keyword evidence="1 2" id="KW-0694">RNA-binding</keyword>
<accession>A0A067D5L1</accession>
<dbReference type="AlphaFoldDB" id="A0A067D5L1"/>
<dbReference type="PROSITE" id="PS50102">
    <property type="entry name" value="RRM"/>
    <property type="match status" value="1"/>
</dbReference>
<evidence type="ECO:0000256" key="1">
    <source>
        <dbReference type="ARBA" id="ARBA00022884"/>
    </source>
</evidence>